<feature type="domain" description="Porphobilinogen deaminase C-terminal" evidence="11">
    <location>
        <begin position="229"/>
        <end position="295"/>
    </location>
</feature>
<evidence type="ECO:0000259" key="11">
    <source>
        <dbReference type="Pfam" id="PF03900"/>
    </source>
</evidence>
<dbReference type="RefSeq" id="WP_015452868.1">
    <property type="nucleotide sequence ID" value="NC_020549.1"/>
</dbReference>
<keyword evidence="13" id="KW-1185">Reference proteome</keyword>
<dbReference type="GeneID" id="93077266"/>
<evidence type="ECO:0000256" key="9">
    <source>
        <dbReference type="NCBIfam" id="TIGR00212"/>
    </source>
</evidence>
<evidence type="ECO:0000256" key="2">
    <source>
        <dbReference type="ARBA" id="ARBA00002869"/>
    </source>
</evidence>
<protein>
    <recommendedName>
        <fullName evidence="9">Hydroxymethylbilane synthase</fullName>
        <ecNumber evidence="9">2.5.1.61</ecNumber>
    </recommendedName>
</protein>
<evidence type="ECO:0000256" key="7">
    <source>
        <dbReference type="ARBA" id="ARBA00023244"/>
    </source>
</evidence>
<dbReference type="Pfam" id="PF01379">
    <property type="entry name" value="Porphobil_deam"/>
    <property type="match status" value="1"/>
</dbReference>
<evidence type="ECO:0000256" key="8">
    <source>
        <dbReference type="ARBA" id="ARBA00048169"/>
    </source>
</evidence>
<reference evidence="12 13" key="1">
    <citation type="journal article" date="2013" name="Genome Announc.">
        <title>Complete Genome Sequence of a Chinese Strain of 'Candidatus Liberibacter asiaticus'.</title>
        <authorList>
            <person name="Lin H."/>
            <person name="Han C.S."/>
            <person name="Liu B."/>
            <person name="Lou B."/>
            <person name="Bai X."/>
            <person name="Deng C."/>
            <person name="Civerolo E.L."/>
            <person name="Gupta G."/>
        </authorList>
    </citation>
    <scope>NUCLEOTIDE SEQUENCE [LARGE SCALE GENOMIC DNA]</scope>
    <source>
        <strain evidence="13">gxpsy</strain>
    </source>
</reference>
<organism evidence="12 13">
    <name type="scientific">Candidatus Liberibacter asiaticus str. gxpsy</name>
    <dbReference type="NCBI Taxonomy" id="1174529"/>
    <lineage>
        <taxon>Bacteria</taxon>
        <taxon>Pseudomonadati</taxon>
        <taxon>Pseudomonadota</taxon>
        <taxon>Alphaproteobacteria</taxon>
        <taxon>Hyphomicrobiales</taxon>
        <taxon>Rhizobiaceae</taxon>
        <taxon>Liberibacter</taxon>
    </lineage>
</organism>
<evidence type="ECO:0000259" key="10">
    <source>
        <dbReference type="Pfam" id="PF01379"/>
    </source>
</evidence>
<comment type="subunit">
    <text evidence="5">Monomer.</text>
</comment>
<dbReference type="InterPro" id="IPR000860">
    <property type="entry name" value="HemC"/>
</dbReference>
<feature type="domain" description="Porphobilinogen deaminase N-terminal" evidence="10">
    <location>
        <begin position="6"/>
        <end position="215"/>
    </location>
</feature>
<comment type="pathway">
    <text evidence="3">Porphyrin-containing compound metabolism; protoporphyrin-IX biosynthesis; coproporphyrinogen-III from 5-aminolevulinate: step 2/4.</text>
</comment>
<dbReference type="PANTHER" id="PTHR11557">
    <property type="entry name" value="PORPHOBILINOGEN DEAMINASE"/>
    <property type="match status" value="1"/>
</dbReference>
<dbReference type="SUPFAM" id="SSF53850">
    <property type="entry name" value="Periplasmic binding protein-like II"/>
    <property type="match status" value="1"/>
</dbReference>
<accession>A0ABM5NH74</accession>
<dbReference type="Proteomes" id="UP000011820">
    <property type="component" value="Chromosome"/>
</dbReference>
<dbReference type="InterPro" id="IPR036803">
    <property type="entry name" value="Porphobilinogen_deaminase_C_sf"/>
</dbReference>
<proteinExistence type="inferred from homology"/>
<keyword evidence="7" id="KW-0627">Porphyrin biosynthesis</keyword>
<dbReference type="PANTHER" id="PTHR11557:SF0">
    <property type="entry name" value="PORPHOBILINOGEN DEAMINASE"/>
    <property type="match status" value="1"/>
</dbReference>
<comment type="similarity">
    <text evidence="4">Belongs to the HMBS family.</text>
</comment>
<dbReference type="EMBL" id="CP004005">
    <property type="protein sequence ID" value="AGH17273.1"/>
    <property type="molecule type" value="Genomic_DNA"/>
</dbReference>
<dbReference type="PIRSF" id="PIRSF001438">
    <property type="entry name" value="4pyrrol_synth_OHMeBilane_synth"/>
    <property type="match status" value="1"/>
</dbReference>
<dbReference type="InterPro" id="IPR022417">
    <property type="entry name" value="Porphobilin_deaminase_N"/>
</dbReference>
<evidence type="ECO:0000256" key="6">
    <source>
        <dbReference type="ARBA" id="ARBA00022679"/>
    </source>
</evidence>
<evidence type="ECO:0000313" key="13">
    <source>
        <dbReference type="Proteomes" id="UP000011820"/>
    </source>
</evidence>
<evidence type="ECO:0000256" key="1">
    <source>
        <dbReference type="ARBA" id="ARBA00001916"/>
    </source>
</evidence>
<dbReference type="SUPFAM" id="SSF54782">
    <property type="entry name" value="Porphobilinogen deaminase (hydroxymethylbilane synthase), C-terminal domain"/>
    <property type="match status" value="1"/>
</dbReference>
<dbReference type="Gene3D" id="3.40.190.10">
    <property type="entry name" value="Periplasmic binding protein-like II"/>
    <property type="match status" value="2"/>
</dbReference>
<name>A0ABM5NH74_LIBAS</name>
<sequence>MEKKPFRIGTRCSPLALAHAFETRSSLMDVHKIPPHNIVIIPLSTKGDRITNRTLTEIGGKGLFTEEIEKKLISGEIDCAVHSAKDMPTKLLKGLQISAYLPREDIRDVFISHTAQSLKDLALHSVIGTSSLRRKALLLRWRSDISVIDFRGKIETRLNKLNNNKAHAILLAYAGIKRLKKEKVIKEILNIEDFPPSPGQGAICIETHVNNPKAQELVKVINHEDTWDSVNCERAFLAELDGSCKSAIAGFAYCKGSTLYFYGIVLASDGKIFHEVSRNGNRCDAINIGRDAAQYIRFISNKNVFNF</sequence>
<evidence type="ECO:0000256" key="5">
    <source>
        <dbReference type="ARBA" id="ARBA00011245"/>
    </source>
</evidence>
<evidence type="ECO:0000256" key="4">
    <source>
        <dbReference type="ARBA" id="ARBA00005638"/>
    </source>
</evidence>
<evidence type="ECO:0000256" key="3">
    <source>
        <dbReference type="ARBA" id="ARBA00004735"/>
    </source>
</evidence>
<keyword evidence="6" id="KW-0808">Transferase</keyword>
<comment type="catalytic activity">
    <reaction evidence="8">
        <text>4 porphobilinogen + H2O = hydroxymethylbilane + 4 NH4(+)</text>
        <dbReference type="Rhea" id="RHEA:13185"/>
        <dbReference type="ChEBI" id="CHEBI:15377"/>
        <dbReference type="ChEBI" id="CHEBI:28938"/>
        <dbReference type="ChEBI" id="CHEBI:57845"/>
        <dbReference type="ChEBI" id="CHEBI:58126"/>
        <dbReference type="EC" id="2.5.1.61"/>
    </reaction>
</comment>
<evidence type="ECO:0000313" key="12">
    <source>
        <dbReference type="EMBL" id="AGH17273.1"/>
    </source>
</evidence>
<dbReference type="InterPro" id="IPR022419">
    <property type="entry name" value="Porphobilin_deaminase_cofac_BS"/>
</dbReference>
<dbReference type="PROSITE" id="PS00533">
    <property type="entry name" value="PORPHOBILINOGEN_DEAM"/>
    <property type="match status" value="1"/>
</dbReference>
<dbReference type="EC" id="2.5.1.61" evidence="9"/>
<dbReference type="PRINTS" id="PR00151">
    <property type="entry name" value="PORPHBDMNASE"/>
</dbReference>
<comment type="cofactor">
    <cofactor evidence="1">
        <name>dipyrromethane</name>
        <dbReference type="ChEBI" id="CHEBI:60342"/>
    </cofactor>
</comment>
<comment type="function">
    <text evidence="2">Tetrapolymerization of the monopyrrole PBG into the hydroxymethylbilane pre-uroporphyrinogen in several discrete steps.</text>
</comment>
<gene>
    <name evidence="12" type="ORF">WSI_04525</name>
</gene>
<dbReference type="NCBIfam" id="TIGR00212">
    <property type="entry name" value="hemC"/>
    <property type="match status" value="1"/>
</dbReference>
<dbReference type="Gene3D" id="3.30.160.40">
    <property type="entry name" value="Porphobilinogen deaminase, C-terminal domain"/>
    <property type="match status" value="1"/>
</dbReference>
<dbReference type="Pfam" id="PF03900">
    <property type="entry name" value="Porphobil_deamC"/>
    <property type="match status" value="1"/>
</dbReference>
<dbReference type="InterPro" id="IPR022418">
    <property type="entry name" value="Porphobilinogen_deaminase_C"/>
</dbReference>